<name>A0A1V2GY71_9PROT</name>
<dbReference type="AlphaFoldDB" id="A0A1V2GY71"/>
<dbReference type="RefSeq" id="WP_076959442.1">
    <property type="nucleotide sequence ID" value="NZ_MLCO01000248.1"/>
</dbReference>
<comment type="similarity">
    <text evidence="3">Belongs to the flagella basal body rod proteins family.</text>
</comment>
<dbReference type="EMBL" id="MLCO01000248">
    <property type="protein sequence ID" value="ONG48347.1"/>
    <property type="molecule type" value="Genomic_DNA"/>
</dbReference>
<dbReference type="GO" id="GO:0005198">
    <property type="term" value="F:structural molecule activity"/>
    <property type="evidence" value="ECO:0007669"/>
    <property type="project" value="InterPro"/>
</dbReference>
<dbReference type="PANTHER" id="PTHR30033">
    <property type="entry name" value="FLAGELLAR HOOK-ASSOCIATED PROTEIN 1"/>
    <property type="match status" value="1"/>
</dbReference>
<evidence type="ECO:0000256" key="5">
    <source>
        <dbReference type="ARBA" id="ARBA00022525"/>
    </source>
</evidence>
<dbReference type="Pfam" id="PF06429">
    <property type="entry name" value="Flg_bbr_C"/>
    <property type="match status" value="1"/>
</dbReference>
<evidence type="ECO:0000259" key="9">
    <source>
        <dbReference type="Pfam" id="PF22638"/>
    </source>
</evidence>
<protein>
    <recommendedName>
        <fullName evidence="4">Flagellar hook-associated protein 1</fullName>
    </recommendedName>
</protein>
<dbReference type="InterPro" id="IPR001444">
    <property type="entry name" value="Flag_bb_rod_N"/>
</dbReference>
<reference evidence="10 11" key="1">
    <citation type="submission" date="2016-10" db="EMBL/GenBank/DDBJ databases">
        <title>Draft Genome sequence of Roseomonas sp. strain M3.</title>
        <authorList>
            <person name="Subhash Y."/>
            <person name="Lee S."/>
        </authorList>
    </citation>
    <scope>NUCLEOTIDE SEQUENCE [LARGE SCALE GENOMIC DNA]</scope>
    <source>
        <strain evidence="10 11">M3</strain>
    </source>
</reference>
<comment type="caution">
    <text evidence="10">The sequence shown here is derived from an EMBL/GenBank/DDBJ whole genome shotgun (WGS) entry which is preliminary data.</text>
</comment>
<evidence type="ECO:0000256" key="3">
    <source>
        <dbReference type="ARBA" id="ARBA00009677"/>
    </source>
</evidence>
<feature type="domain" description="Flagellar basal body rod protein N-terminal" evidence="7">
    <location>
        <begin position="8"/>
        <end position="36"/>
    </location>
</feature>
<evidence type="ECO:0000259" key="8">
    <source>
        <dbReference type="Pfam" id="PF06429"/>
    </source>
</evidence>
<evidence type="ECO:0000256" key="2">
    <source>
        <dbReference type="ARBA" id="ARBA00004613"/>
    </source>
</evidence>
<dbReference type="Proteomes" id="UP000188879">
    <property type="component" value="Unassembled WGS sequence"/>
</dbReference>
<dbReference type="GO" id="GO:0005576">
    <property type="term" value="C:extracellular region"/>
    <property type="evidence" value="ECO:0007669"/>
    <property type="project" value="UniProtKB-SubCell"/>
</dbReference>
<dbReference type="GO" id="GO:0009424">
    <property type="term" value="C:bacterial-type flagellum hook"/>
    <property type="evidence" value="ECO:0007669"/>
    <property type="project" value="InterPro"/>
</dbReference>
<dbReference type="PANTHER" id="PTHR30033:SF1">
    <property type="entry name" value="FLAGELLAR HOOK-ASSOCIATED PROTEIN 1"/>
    <property type="match status" value="1"/>
</dbReference>
<evidence type="ECO:0000313" key="11">
    <source>
        <dbReference type="Proteomes" id="UP000188879"/>
    </source>
</evidence>
<dbReference type="GO" id="GO:0009425">
    <property type="term" value="C:bacterial-type flagellum basal body"/>
    <property type="evidence" value="ECO:0007669"/>
    <property type="project" value="UniProtKB-SubCell"/>
</dbReference>
<dbReference type="Pfam" id="PF22638">
    <property type="entry name" value="FlgK_D1"/>
    <property type="match status" value="1"/>
</dbReference>
<comment type="subcellular location">
    <subcellularLocation>
        <location evidence="1">Bacterial flagellum basal body</location>
    </subcellularLocation>
    <subcellularLocation>
        <location evidence="2">Secreted</location>
    </subcellularLocation>
</comment>
<dbReference type="InterPro" id="IPR053927">
    <property type="entry name" value="FlgK_helical"/>
</dbReference>
<keyword evidence="10" id="KW-0966">Cell projection</keyword>
<accession>A0A1V2GY71</accession>
<keyword evidence="11" id="KW-1185">Reference proteome</keyword>
<dbReference type="SUPFAM" id="SSF64518">
    <property type="entry name" value="Phase 1 flagellin"/>
    <property type="match status" value="1"/>
</dbReference>
<dbReference type="OrthoDB" id="7181295at2"/>
<proteinExistence type="inferred from homology"/>
<keyword evidence="10" id="KW-0969">Cilium</keyword>
<evidence type="ECO:0000313" key="10">
    <source>
        <dbReference type="EMBL" id="ONG48347.1"/>
    </source>
</evidence>
<evidence type="ECO:0000259" key="7">
    <source>
        <dbReference type="Pfam" id="PF00460"/>
    </source>
</evidence>
<sequence>MSIQAALSNALSSLAAEQRHAMLLANNIANASTPGYVRRDLPRSERLVAGTGSGVNTLPTLRLGDAALAATSRAADASEAFAKTIQTGLEAYNSTVGQPSDARSLSSKLGAFQTAMTTLSSSPDNAVSQAQALAAAQDLVDTLHDADAAVGQARADADLGIATDVTAVNKSLDSLAEIDRQMSLASARGASTAEYEDRRDVILAEISAKLPIRTFDSGPGNFIVMTDGGNTLYDSTRAHHLSFTSTPFITAEARHPAMLSAITVEGQGALRISDTGSIAAGFALRDDILPNFVDMLDQVSARLIDSFQASDPTLTGTQAGLFTDGGAANWDSSGGFSTFTGLSRRIAINAAADPDQGGVLWKLRTGMQATSDANAADNSYVLAALDAMNVARSYDSTTGLPGSMNLSQAASQSIGLMQSERAVWTDRAATRANLVLEARQDLSNKTSVNVDEELQRLLLVQQTYSASVQIIQAASRMLDELGQIR</sequence>
<organism evidence="10 11">
    <name type="scientific">Teichococcus deserti</name>
    <dbReference type="NCBI Taxonomy" id="1817963"/>
    <lineage>
        <taxon>Bacteria</taxon>
        <taxon>Pseudomonadati</taxon>
        <taxon>Pseudomonadota</taxon>
        <taxon>Alphaproteobacteria</taxon>
        <taxon>Acetobacterales</taxon>
        <taxon>Roseomonadaceae</taxon>
        <taxon>Roseomonas</taxon>
    </lineage>
</organism>
<evidence type="ECO:0000256" key="4">
    <source>
        <dbReference type="ARBA" id="ARBA00016244"/>
    </source>
</evidence>
<dbReference type="Pfam" id="PF00460">
    <property type="entry name" value="Flg_bb_rod"/>
    <property type="match status" value="1"/>
</dbReference>
<feature type="domain" description="Flagellar hook-associated protein FlgK helical" evidence="9">
    <location>
        <begin position="101"/>
        <end position="308"/>
    </location>
</feature>
<dbReference type="GO" id="GO:0044780">
    <property type="term" value="P:bacterial-type flagellum assembly"/>
    <property type="evidence" value="ECO:0007669"/>
    <property type="project" value="InterPro"/>
</dbReference>
<evidence type="ECO:0000256" key="1">
    <source>
        <dbReference type="ARBA" id="ARBA00004117"/>
    </source>
</evidence>
<keyword evidence="6" id="KW-0975">Bacterial flagellum</keyword>
<dbReference type="InterPro" id="IPR002371">
    <property type="entry name" value="FlgK"/>
</dbReference>
<keyword evidence="10" id="KW-0282">Flagellum</keyword>
<dbReference type="InterPro" id="IPR010930">
    <property type="entry name" value="Flg_bb/hook_C_dom"/>
</dbReference>
<feature type="domain" description="Flagellar basal-body/hook protein C-terminal" evidence="8">
    <location>
        <begin position="448"/>
        <end position="482"/>
    </location>
</feature>
<keyword evidence="5" id="KW-0964">Secreted</keyword>
<dbReference type="NCBIfam" id="TIGR02492">
    <property type="entry name" value="flgK_ends"/>
    <property type="match status" value="1"/>
</dbReference>
<evidence type="ECO:0000256" key="6">
    <source>
        <dbReference type="ARBA" id="ARBA00023143"/>
    </source>
</evidence>
<gene>
    <name evidence="10" type="ORF">BKE38_22015</name>
</gene>